<dbReference type="EMBL" id="JAAMPI010000859">
    <property type="protein sequence ID" value="KAF4628113.1"/>
    <property type="molecule type" value="Genomic_DNA"/>
</dbReference>
<evidence type="ECO:0000313" key="2">
    <source>
        <dbReference type="Proteomes" id="UP000566819"/>
    </source>
</evidence>
<proteinExistence type="predicted"/>
<sequence>MYTVLSTSNEPHVWPLSEWRADSSLGCEAFFEMDVVRQVTCWKRDSRDAENKLSAVPRPTARAPWEVVKGNDDRFHVRLYLHPPIHSGVFCQQTSAPQREQWNRARIFSYSPYEIRSFARRTSSTCPWGAQDSKFEGIWYLSTEVERCPDSEQRVPTWCIVPRASFCILESQQVPKVQVTAEFSRLKIQKLVPKESGNSWTVPPLALVVDSYVATRYRRDRTSLLLLNPVITTISGSATSQPYQAEMRTPKNNDGKLWAVGSGQWACGFAIVTVLIRMLAAASPGYSSWTSFRARVPGGFMLCCYPPEVAPADRAGEGVFAAVRCSSKSLEGHVAKLFMLTLTLTLAAASACERNSRCPAVQEIRRAGVDGRGRDCAVDSWFSGLAHPFVMAR</sequence>
<organism evidence="1 2">
    <name type="scientific">Cudoniella acicularis</name>
    <dbReference type="NCBI Taxonomy" id="354080"/>
    <lineage>
        <taxon>Eukaryota</taxon>
        <taxon>Fungi</taxon>
        <taxon>Dikarya</taxon>
        <taxon>Ascomycota</taxon>
        <taxon>Pezizomycotina</taxon>
        <taxon>Leotiomycetes</taxon>
        <taxon>Helotiales</taxon>
        <taxon>Tricladiaceae</taxon>
        <taxon>Cudoniella</taxon>
    </lineage>
</organism>
<keyword evidence="2" id="KW-1185">Reference proteome</keyword>
<name>A0A8H4RFS2_9HELO</name>
<evidence type="ECO:0000313" key="1">
    <source>
        <dbReference type="EMBL" id="KAF4628113.1"/>
    </source>
</evidence>
<reference evidence="1 2" key="1">
    <citation type="submission" date="2020-03" db="EMBL/GenBank/DDBJ databases">
        <title>Draft Genome Sequence of Cudoniella acicularis.</title>
        <authorList>
            <person name="Buettner E."/>
            <person name="Kellner H."/>
        </authorList>
    </citation>
    <scope>NUCLEOTIDE SEQUENCE [LARGE SCALE GENOMIC DNA]</scope>
    <source>
        <strain evidence="1 2">DSM 108380</strain>
    </source>
</reference>
<gene>
    <name evidence="1" type="ORF">G7Y89_g10038</name>
</gene>
<comment type="caution">
    <text evidence="1">The sequence shown here is derived from an EMBL/GenBank/DDBJ whole genome shotgun (WGS) entry which is preliminary data.</text>
</comment>
<accession>A0A8H4RFS2</accession>
<dbReference type="AlphaFoldDB" id="A0A8H4RFS2"/>
<protein>
    <submittedName>
        <fullName evidence="1">Uncharacterized protein</fullName>
    </submittedName>
</protein>
<dbReference type="Proteomes" id="UP000566819">
    <property type="component" value="Unassembled WGS sequence"/>
</dbReference>